<organism evidence="2 3">
    <name type="scientific">Methylobacterium aquaticum</name>
    <dbReference type="NCBI Taxonomy" id="270351"/>
    <lineage>
        <taxon>Bacteria</taxon>
        <taxon>Pseudomonadati</taxon>
        <taxon>Pseudomonadota</taxon>
        <taxon>Alphaproteobacteria</taxon>
        <taxon>Hyphomicrobiales</taxon>
        <taxon>Methylobacteriaceae</taxon>
        <taxon>Methylobacterium</taxon>
    </lineage>
</organism>
<proteinExistence type="predicted"/>
<evidence type="ECO:0000256" key="1">
    <source>
        <dbReference type="SAM" id="MobiDB-lite"/>
    </source>
</evidence>
<dbReference type="EMBL" id="AP014704">
    <property type="protein sequence ID" value="BAQ45617.1"/>
    <property type="molecule type" value="Genomic_DNA"/>
</dbReference>
<evidence type="ECO:0000313" key="2">
    <source>
        <dbReference type="EMBL" id="BAQ45617.1"/>
    </source>
</evidence>
<reference evidence="3" key="2">
    <citation type="submission" date="2015-01" db="EMBL/GenBank/DDBJ databases">
        <title>Complete genome sequence of Methylobacterium aquaticum strain 22A.</title>
        <authorList>
            <person name="Tani A."/>
            <person name="Ogura Y."/>
            <person name="Hayashi T."/>
        </authorList>
    </citation>
    <scope>NUCLEOTIDE SEQUENCE [LARGE SCALE GENOMIC DNA]</scope>
    <source>
        <strain evidence="3">MA-22A</strain>
    </source>
</reference>
<evidence type="ECO:0000313" key="3">
    <source>
        <dbReference type="Proteomes" id="UP000061432"/>
    </source>
</evidence>
<gene>
    <name evidence="2" type="ORF">Maq22A_c11830</name>
</gene>
<feature type="region of interest" description="Disordered" evidence="1">
    <location>
        <begin position="57"/>
        <end position="89"/>
    </location>
</feature>
<dbReference type="KEGG" id="maqu:Maq22A_c11830"/>
<name>A0A0C6FF73_9HYPH</name>
<reference evidence="2 3" key="1">
    <citation type="journal article" date="2015" name="Genome Announc.">
        <title>Complete Genome Sequence of Methylobacterium aquaticum Strain 22A, Isolated from Racomitrium japonicum Moss.</title>
        <authorList>
            <person name="Tani A."/>
            <person name="Ogura Y."/>
            <person name="Hayashi T."/>
            <person name="Kimbara K."/>
        </authorList>
    </citation>
    <scope>NUCLEOTIDE SEQUENCE [LARGE SCALE GENOMIC DNA]</scope>
    <source>
        <strain evidence="2 3">MA-22A</strain>
    </source>
</reference>
<dbReference type="STRING" id="270351.Maq22A_c11830"/>
<feature type="region of interest" description="Disordered" evidence="1">
    <location>
        <begin position="1"/>
        <end position="24"/>
    </location>
</feature>
<protein>
    <submittedName>
        <fullName evidence="2">Uncharacterized protein</fullName>
    </submittedName>
</protein>
<feature type="compositionally biased region" description="Low complexity" evidence="1">
    <location>
        <begin position="64"/>
        <end position="83"/>
    </location>
</feature>
<accession>A0A0C6FF73</accession>
<dbReference type="AlphaFoldDB" id="A0A0C6FF73"/>
<dbReference type="Proteomes" id="UP000061432">
    <property type="component" value="Chromosome"/>
</dbReference>
<sequence>MGDDAARVPSPEGQGRRIQAKSVRVRWSAGGTPVAHEGVLEIGGIEEARGPAEAIVPGPPPPHTTGFTSSSPRCSRPRFSMSRAITRPS</sequence>